<feature type="domain" description="Nudix hydrolase" evidence="22">
    <location>
        <begin position="10"/>
        <end position="141"/>
    </location>
</feature>
<dbReference type="GO" id="GO:0042262">
    <property type="term" value="P:DNA protection"/>
    <property type="evidence" value="ECO:0007669"/>
    <property type="project" value="InterPro"/>
</dbReference>
<comment type="catalytic activity">
    <reaction evidence="7">
        <text>8-oxo-dATP + H2O = 8-oxo-dAMP + diphosphate + H(+)</text>
        <dbReference type="Rhea" id="RHEA:65396"/>
        <dbReference type="ChEBI" id="CHEBI:15377"/>
        <dbReference type="ChEBI" id="CHEBI:15378"/>
        <dbReference type="ChEBI" id="CHEBI:33019"/>
        <dbReference type="ChEBI" id="CHEBI:71361"/>
        <dbReference type="ChEBI" id="CHEBI:172871"/>
    </reaction>
    <physiologicalReaction direction="left-to-right" evidence="7">
        <dbReference type="Rhea" id="RHEA:65397"/>
    </physiologicalReaction>
</comment>
<evidence type="ECO:0000256" key="3">
    <source>
        <dbReference type="ARBA" id="ARBA00011245"/>
    </source>
</evidence>
<comment type="catalytic activity">
    <reaction evidence="9">
        <text>8-oxo-dGTP + H2O = 8-oxo-dGMP + diphosphate + H(+)</text>
        <dbReference type="Rhea" id="RHEA:31575"/>
        <dbReference type="ChEBI" id="CHEBI:15377"/>
        <dbReference type="ChEBI" id="CHEBI:15378"/>
        <dbReference type="ChEBI" id="CHEBI:33019"/>
        <dbReference type="ChEBI" id="CHEBI:63224"/>
        <dbReference type="ChEBI" id="CHEBI:77896"/>
    </reaction>
    <physiologicalReaction direction="left-to-right" evidence="9">
        <dbReference type="Rhea" id="RHEA:31576"/>
    </physiologicalReaction>
</comment>
<evidence type="ECO:0000256" key="17">
    <source>
        <dbReference type="ARBA" id="ARBA00032071"/>
    </source>
</evidence>
<evidence type="ECO:0000256" key="9">
    <source>
        <dbReference type="ARBA" id="ARBA00024486"/>
    </source>
</evidence>
<proteinExistence type="inferred from homology"/>
<evidence type="ECO:0000256" key="12">
    <source>
        <dbReference type="ARBA" id="ARBA00026218"/>
    </source>
</evidence>
<dbReference type="Proteomes" id="UP000295662">
    <property type="component" value="Unassembled WGS sequence"/>
</dbReference>
<evidence type="ECO:0000256" key="14">
    <source>
        <dbReference type="ARBA" id="ARBA00030634"/>
    </source>
</evidence>
<dbReference type="Pfam" id="PF00293">
    <property type="entry name" value="NUDIX"/>
    <property type="match status" value="1"/>
</dbReference>
<sequence>MTPDWTHWQPGIRATLMFIVDEAREQVLLIRKKRGLGAGKINGPGGKMDPGETSIECAIRETQEELGVTALNPVKHGELWFQFVDGLALHVDVYRATEWQGEAIETPEAVPLWTSLHALPFEEMWADDRFWLAELLIEKKDFIGRFLFDDDSMLTNEIEWP</sequence>
<comment type="catalytic activity">
    <reaction evidence="20">
        <text>N(6)-methyl-dATP + H2O = N(6)-methyl-dAMP + diphosphate + H(+)</text>
        <dbReference type="Rhea" id="RHEA:67604"/>
        <dbReference type="ChEBI" id="CHEBI:15377"/>
        <dbReference type="ChEBI" id="CHEBI:15378"/>
        <dbReference type="ChEBI" id="CHEBI:33019"/>
        <dbReference type="ChEBI" id="CHEBI:169976"/>
        <dbReference type="ChEBI" id="CHEBI:172872"/>
    </reaction>
    <physiologicalReaction direction="left-to-right" evidence="20">
        <dbReference type="Rhea" id="RHEA:67605"/>
    </physiologicalReaction>
</comment>
<comment type="catalytic activity">
    <reaction evidence="10">
        <text>2-oxo-ATP + H2O = 2-oxo-AMP + diphosphate + H(+)</text>
        <dbReference type="Rhea" id="RHEA:67392"/>
        <dbReference type="ChEBI" id="CHEBI:15377"/>
        <dbReference type="ChEBI" id="CHEBI:15378"/>
        <dbReference type="ChEBI" id="CHEBI:33019"/>
        <dbReference type="ChEBI" id="CHEBI:71395"/>
        <dbReference type="ChEBI" id="CHEBI:172878"/>
    </reaction>
    <physiologicalReaction direction="left-to-right" evidence="10">
        <dbReference type="Rhea" id="RHEA:67393"/>
    </physiologicalReaction>
</comment>
<comment type="catalytic activity">
    <reaction evidence="8">
        <text>2-oxo-dATP + H2O = 2-oxo-dAMP + diphosphate + H(+)</text>
        <dbReference type="Rhea" id="RHEA:31583"/>
        <dbReference type="ChEBI" id="CHEBI:15377"/>
        <dbReference type="ChEBI" id="CHEBI:15378"/>
        <dbReference type="ChEBI" id="CHEBI:33019"/>
        <dbReference type="ChEBI" id="CHEBI:63212"/>
        <dbReference type="ChEBI" id="CHEBI:77897"/>
        <dbReference type="EC" id="3.6.1.56"/>
    </reaction>
    <physiologicalReaction direction="left-to-right" evidence="8">
        <dbReference type="Rhea" id="RHEA:31584"/>
    </physiologicalReaction>
</comment>
<evidence type="ECO:0000256" key="5">
    <source>
        <dbReference type="ARBA" id="ARBA00022801"/>
    </source>
</evidence>
<dbReference type="CDD" id="cd03427">
    <property type="entry name" value="NUDIX_MTH1_Nudt1"/>
    <property type="match status" value="1"/>
</dbReference>
<evidence type="ECO:0000256" key="15">
    <source>
        <dbReference type="ARBA" id="ARBA00030682"/>
    </source>
</evidence>
<evidence type="ECO:0000256" key="19">
    <source>
        <dbReference type="ARBA" id="ARBA00048894"/>
    </source>
</evidence>
<comment type="catalytic activity">
    <reaction evidence="18">
        <text>N(6)-methyl-ATP + H2O = N(6)-methyl-AMP + diphosphate + H(+)</text>
        <dbReference type="Rhea" id="RHEA:67608"/>
        <dbReference type="ChEBI" id="CHEBI:15377"/>
        <dbReference type="ChEBI" id="CHEBI:15378"/>
        <dbReference type="ChEBI" id="CHEBI:33019"/>
        <dbReference type="ChEBI" id="CHEBI:144842"/>
        <dbReference type="ChEBI" id="CHEBI:172873"/>
    </reaction>
    <physiologicalReaction direction="left-to-right" evidence="18">
        <dbReference type="Rhea" id="RHEA:67609"/>
    </physiologicalReaction>
</comment>
<keyword evidence="5" id="KW-0378">Hydrolase</keyword>
<evidence type="ECO:0000256" key="11">
    <source>
        <dbReference type="ARBA" id="ARBA00026103"/>
    </source>
</evidence>
<evidence type="ECO:0000256" key="16">
    <source>
        <dbReference type="ARBA" id="ARBA00031927"/>
    </source>
</evidence>
<protein>
    <recommendedName>
        <fullName evidence="12">Oxidized purine nucleoside triphosphate hydrolase</fullName>
        <ecNumber evidence="11">3.6.1.56</ecNumber>
    </recommendedName>
    <alternativeName>
        <fullName evidence="16">2-hydroxy-dATP diphosphatase</fullName>
    </alternativeName>
    <alternativeName>
        <fullName evidence="15">7,8-dihydro-8-oxoguanine triphosphatase</fullName>
    </alternativeName>
    <alternativeName>
        <fullName evidence="14">8-oxo-dGTPase</fullName>
    </alternativeName>
    <alternativeName>
        <fullName evidence="17">Methylated purine nucleoside triphosphate hydrolase</fullName>
    </alternativeName>
    <alternativeName>
        <fullName evidence="13">Nucleoside diphosphate-linked moiety X motif 1</fullName>
    </alternativeName>
</protein>
<comment type="function">
    <text evidence="21">Oxidized purine nucleoside triphosphate hydrolase which is a prominent sanitizer of the oxidized nucleotide pool. Catalyzes the hydrolysis of 2-oxo-dATP (2-hydroxy-dATP) into 2-oxo-dAMP. Also has a significant hydrolase activity toward 2-oxo-ATP, 8-oxo-dGTP and 8-oxo-dATP. Through the hydrolysis of oxidized purine nucleoside triphosphates, prevents their incorporation into DNA and the subsequent transversions A:T to C:G and G:C to T:A. Also catalyzes the hydrolysis of methylated purine nucleoside triphosphate preventing their integration into DNA. Through this antimutagenic activity protects cells from oxidative stress.</text>
</comment>
<evidence type="ECO:0000313" key="23">
    <source>
        <dbReference type="EMBL" id="TDU81567.1"/>
    </source>
</evidence>
<dbReference type="OrthoDB" id="9804563at2"/>
<dbReference type="SUPFAM" id="SSF55811">
    <property type="entry name" value="Nudix"/>
    <property type="match status" value="1"/>
</dbReference>
<dbReference type="PANTHER" id="PTHR43758:SF2">
    <property type="entry name" value="OXIDIZED PURINE NUCLEOSIDE TRIPHOSPHATE HYDROLASE"/>
    <property type="match status" value="1"/>
</dbReference>
<dbReference type="PROSITE" id="PS51462">
    <property type="entry name" value="NUDIX"/>
    <property type="match status" value="1"/>
</dbReference>
<comment type="caution">
    <text evidence="23">The sequence shown here is derived from an EMBL/GenBank/DDBJ whole genome shotgun (WGS) entry which is preliminary data.</text>
</comment>
<comment type="catalytic activity">
    <reaction evidence="19">
        <text>O(6)-methyl-dGTP + H2O = O(6)-methyl-dGMP + diphosphate + H(+)</text>
        <dbReference type="Rhea" id="RHEA:67600"/>
        <dbReference type="ChEBI" id="CHEBI:15377"/>
        <dbReference type="ChEBI" id="CHEBI:15378"/>
        <dbReference type="ChEBI" id="CHEBI:33019"/>
        <dbReference type="ChEBI" id="CHEBI:169974"/>
        <dbReference type="ChEBI" id="CHEBI:169975"/>
    </reaction>
    <physiologicalReaction direction="left-to-right" evidence="19">
        <dbReference type="Rhea" id="RHEA:67601"/>
    </physiologicalReaction>
</comment>
<comment type="similarity">
    <text evidence="2">Belongs to the Nudix hydrolase family.</text>
</comment>
<dbReference type="InterPro" id="IPR020084">
    <property type="entry name" value="NUDIX_hydrolase_CS"/>
</dbReference>
<evidence type="ECO:0000256" key="10">
    <source>
        <dbReference type="ARBA" id="ARBA00024596"/>
    </source>
</evidence>
<evidence type="ECO:0000256" key="13">
    <source>
        <dbReference type="ARBA" id="ARBA00029673"/>
    </source>
</evidence>
<evidence type="ECO:0000256" key="8">
    <source>
        <dbReference type="ARBA" id="ARBA00024459"/>
    </source>
</evidence>
<organism evidence="23 24">
    <name type="scientific">Prosthecobacter fusiformis</name>
    <dbReference type="NCBI Taxonomy" id="48464"/>
    <lineage>
        <taxon>Bacteria</taxon>
        <taxon>Pseudomonadati</taxon>
        <taxon>Verrucomicrobiota</taxon>
        <taxon>Verrucomicrobiia</taxon>
        <taxon>Verrucomicrobiales</taxon>
        <taxon>Verrucomicrobiaceae</taxon>
        <taxon>Prosthecobacter</taxon>
    </lineage>
</organism>
<dbReference type="RefSeq" id="WP_133793507.1">
    <property type="nucleotide sequence ID" value="NZ_SOCA01000001.1"/>
</dbReference>
<dbReference type="InterPro" id="IPR003563">
    <property type="entry name" value="8ODP"/>
</dbReference>
<evidence type="ECO:0000256" key="21">
    <source>
        <dbReference type="ARBA" id="ARBA00053094"/>
    </source>
</evidence>
<comment type="subunit">
    <text evidence="3">Monomer.</text>
</comment>
<evidence type="ECO:0000256" key="20">
    <source>
        <dbReference type="ARBA" id="ARBA00049032"/>
    </source>
</evidence>
<gene>
    <name evidence="23" type="ORF">EI77_00877</name>
</gene>
<keyword evidence="24" id="KW-1185">Reference proteome</keyword>
<dbReference type="GO" id="GO:0046872">
    <property type="term" value="F:metal ion binding"/>
    <property type="evidence" value="ECO:0007669"/>
    <property type="project" value="UniProtKB-KW"/>
</dbReference>
<reference evidence="23 24" key="1">
    <citation type="submission" date="2019-03" db="EMBL/GenBank/DDBJ databases">
        <title>Genomic Encyclopedia of Archaeal and Bacterial Type Strains, Phase II (KMG-II): from individual species to whole genera.</title>
        <authorList>
            <person name="Goeker M."/>
        </authorList>
    </citation>
    <scope>NUCLEOTIDE SEQUENCE [LARGE SCALE GENOMIC DNA]</scope>
    <source>
        <strain evidence="23 24">ATCC 25309</strain>
    </source>
</reference>
<comment type="cofactor">
    <cofactor evidence="1">
        <name>Mg(2+)</name>
        <dbReference type="ChEBI" id="CHEBI:18420"/>
    </cofactor>
</comment>
<keyword evidence="6" id="KW-0460">Magnesium</keyword>
<evidence type="ECO:0000313" key="24">
    <source>
        <dbReference type="Proteomes" id="UP000295662"/>
    </source>
</evidence>
<dbReference type="AlphaFoldDB" id="A0A4R7STG1"/>
<evidence type="ECO:0000256" key="18">
    <source>
        <dbReference type="ARBA" id="ARBA00048002"/>
    </source>
</evidence>
<dbReference type="PANTHER" id="PTHR43758">
    <property type="entry name" value="7,8-DIHYDRO-8-OXOGUANINE TRIPHOSPHATASE"/>
    <property type="match status" value="1"/>
</dbReference>
<evidence type="ECO:0000256" key="6">
    <source>
        <dbReference type="ARBA" id="ARBA00022842"/>
    </source>
</evidence>
<keyword evidence="4" id="KW-0479">Metal-binding</keyword>
<dbReference type="PROSITE" id="PS00893">
    <property type="entry name" value="NUDIX_BOX"/>
    <property type="match status" value="1"/>
</dbReference>
<dbReference type="GO" id="GO:0008828">
    <property type="term" value="F:dATP diphosphatase activity"/>
    <property type="evidence" value="ECO:0007669"/>
    <property type="project" value="UniProtKB-EC"/>
</dbReference>
<dbReference type="EC" id="3.6.1.56" evidence="11"/>
<dbReference type="InterPro" id="IPR015797">
    <property type="entry name" value="NUDIX_hydrolase-like_dom_sf"/>
</dbReference>
<dbReference type="Gene3D" id="3.90.79.10">
    <property type="entry name" value="Nucleoside Triphosphate Pyrophosphohydrolase"/>
    <property type="match status" value="1"/>
</dbReference>
<accession>A0A4R7STG1</accession>
<dbReference type="GO" id="GO:0008413">
    <property type="term" value="F:8-oxo-7,8-dihydroguanosine triphosphate pyrophosphatase activity"/>
    <property type="evidence" value="ECO:0007669"/>
    <property type="project" value="InterPro"/>
</dbReference>
<evidence type="ECO:0000256" key="7">
    <source>
        <dbReference type="ARBA" id="ARBA00024448"/>
    </source>
</evidence>
<evidence type="ECO:0000256" key="1">
    <source>
        <dbReference type="ARBA" id="ARBA00001946"/>
    </source>
</evidence>
<dbReference type="InterPro" id="IPR000086">
    <property type="entry name" value="NUDIX_hydrolase_dom"/>
</dbReference>
<dbReference type="PRINTS" id="PR01403">
    <property type="entry name" value="8OXTPHPHTASE"/>
</dbReference>
<dbReference type="GO" id="GO:0005737">
    <property type="term" value="C:cytoplasm"/>
    <property type="evidence" value="ECO:0007669"/>
    <property type="project" value="TreeGrafter"/>
</dbReference>
<dbReference type="EMBL" id="SOCA01000001">
    <property type="protein sequence ID" value="TDU81567.1"/>
    <property type="molecule type" value="Genomic_DNA"/>
</dbReference>
<evidence type="ECO:0000256" key="4">
    <source>
        <dbReference type="ARBA" id="ARBA00022723"/>
    </source>
</evidence>
<evidence type="ECO:0000256" key="2">
    <source>
        <dbReference type="ARBA" id="ARBA00005582"/>
    </source>
</evidence>
<evidence type="ECO:0000259" key="22">
    <source>
        <dbReference type="PROSITE" id="PS51462"/>
    </source>
</evidence>
<name>A0A4R7STG1_9BACT</name>